<dbReference type="EMBL" id="SSNY01000012">
    <property type="protein sequence ID" value="THF55215.1"/>
    <property type="molecule type" value="Genomic_DNA"/>
</dbReference>
<evidence type="ECO:0000313" key="2">
    <source>
        <dbReference type="EMBL" id="THF55215.1"/>
    </source>
</evidence>
<dbReference type="PANTHER" id="PTHR43685:SF2">
    <property type="entry name" value="GLYCOSYLTRANSFERASE 2-LIKE DOMAIN-CONTAINING PROTEIN"/>
    <property type="match status" value="1"/>
</dbReference>
<dbReference type="Proteomes" id="UP000306441">
    <property type="component" value="Unassembled WGS sequence"/>
</dbReference>
<dbReference type="PANTHER" id="PTHR43685">
    <property type="entry name" value="GLYCOSYLTRANSFERASE"/>
    <property type="match status" value="1"/>
</dbReference>
<comment type="caution">
    <text evidence="2">The sequence shown here is derived from an EMBL/GenBank/DDBJ whole genome shotgun (WGS) entry which is preliminary data.</text>
</comment>
<feature type="domain" description="Glycosyltransferase 2-like" evidence="1">
    <location>
        <begin position="6"/>
        <end position="169"/>
    </location>
</feature>
<dbReference type="InterPro" id="IPR050834">
    <property type="entry name" value="Glycosyltransf_2"/>
</dbReference>
<dbReference type="RefSeq" id="WP_136359640.1">
    <property type="nucleotide sequence ID" value="NZ_SSNY01000012.1"/>
</dbReference>
<evidence type="ECO:0000259" key="1">
    <source>
        <dbReference type="Pfam" id="PF00535"/>
    </source>
</evidence>
<dbReference type="Gene3D" id="3.90.550.10">
    <property type="entry name" value="Spore Coat Polysaccharide Biosynthesis Protein SpsA, Chain A"/>
    <property type="match status" value="1"/>
</dbReference>
<sequence length="319" mass="34520">MQPDVTVLIAAFNDGDTIGRAIDSALAQRGVSVEVVVADDCSTDRSVEIARGFSEHLVRVVELEKNRGPGGARNAGLAMASGRWVAVLDADDTIHPERLARMVRRAEADGAQIAVDNLEVVREDAGGSEPMFPSEQLQDLPHLSLAELIGTSLLFESTFSYGYMKPVFERRFLEQAGLRYDETLRIGEDYIFLASALARGGRCVVEPGAGYRYHVRAGSISRVLEPHHVEAMLAADAAFLRDHDLDAPALAAQARRTRSLRRGASFLSLVDHLKRRAPLKAAGVALRDPAALRHLGMPIAARLRRLSALPASSRAAEAG</sequence>
<keyword evidence="3" id="KW-1185">Reference proteome</keyword>
<reference evidence="2 3" key="1">
    <citation type="submission" date="2019-04" db="EMBL/GenBank/DDBJ databases">
        <title>Mesorhizobium composti sp. nov., isolated from compost.</title>
        <authorList>
            <person name="Lin S.-Y."/>
            <person name="Hameed A."/>
            <person name="Hsieh Y.-T."/>
            <person name="Young C.-C."/>
        </authorList>
    </citation>
    <scope>NUCLEOTIDE SEQUENCE [LARGE SCALE GENOMIC DNA]</scope>
    <source>
        <strain evidence="2 3">CC-YTH430</strain>
    </source>
</reference>
<dbReference type="InterPro" id="IPR029044">
    <property type="entry name" value="Nucleotide-diphossugar_trans"/>
</dbReference>
<name>A0ABY2Q2R9_9HYPH</name>
<dbReference type="Pfam" id="PF00535">
    <property type="entry name" value="Glycos_transf_2"/>
    <property type="match status" value="1"/>
</dbReference>
<gene>
    <name evidence="2" type="ORF">E6C48_18370</name>
</gene>
<dbReference type="CDD" id="cd00761">
    <property type="entry name" value="Glyco_tranf_GTA_type"/>
    <property type="match status" value="1"/>
</dbReference>
<protein>
    <submittedName>
        <fullName evidence="2">Glycosyltransferase family 2 protein</fullName>
    </submittedName>
</protein>
<proteinExistence type="predicted"/>
<accession>A0ABY2Q2R9</accession>
<dbReference type="SUPFAM" id="SSF53448">
    <property type="entry name" value="Nucleotide-diphospho-sugar transferases"/>
    <property type="match status" value="1"/>
</dbReference>
<evidence type="ECO:0000313" key="3">
    <source>
        <dbReference type="Proteomes" id="UP000306441"/>
    </source>
</evidence>
<dbReference type="InterPro" id="IPR001173">
    <property type="entry name" value="Glyco_trans_2-like"/>
</dbReference>
<organism evidence="2 3">
    <name type="scientific">Ollibium composti</name>
    <dbReference type="NCBI Taxonomy" id="2675109"/>
    <lineage>
        <taxon>Bacteria</taxon>
        <taxon>Pseudomonadati</taxon>
        <taxon>Pseudomonadota</taxon>
        <taxon>Alphaproteobacteria</taxon>
        <taxon>Hyphomicrobiales</taxon>
        <taxon>Phyllobacteriaceae</taxon>
        <taxon>Ollibium</taxon>
    </lineage>
</organism>